<name>A0ACB0E6E3_RANTA</name>
<accession>A0ACB0E6E3</accession>
<evidence type="ECO:0000313" key="2">
    <source>
        <dbReference type="Proteomes" id="UP001162501"/>
    </source>
</evidence>
<proteinExistence type="predicted"/>
<protein>
    <submittedName>
        <fullName evidence="1">Uncharacterized protein</fullName>
    </submittedName>
</protein>
<gene>
    <name evidence="1" type="ORF">MRATA1EN3_LOCUS7241</name>
</gene>
<sequence>MELACGTSCWTQEALRSSPRIPEGKSQVDLLLLFPSVRWRAQLGDQWDVLPQATVLSEVQDECGGTSSGFLGLSAAAGAATPLEGAYATDRPKARLLKTAAAPGLRFSGRLGGRTSWAPLLRVWVGLPGLLGHLTRPADASFLSELVAI</sequence>
<reference evidence="1" key="1">
    <citation type="submission" date="2023-05" db="EMBL/GenBank/DDBJ databases">
        <authorList>
            <consortium name="ELIXIR-Norway"/>
        </authorList>
    </citation>
    <scope>NUCLEOTIDE SEQUENCE</scope>
</reference>
<organism evidence="1 2">
    <name type="scientific">Rangifer tarandus platyrhynchus</name>
    <name type="common">Svalbard reindeer</name>
    <dbReference type="NCBI Taxonomy" id="3082113"/>
    <lineage>
        <taxon>Eukaryota</taxon>
        <taxon>Metazoa</taxon>
        <taxon>Chordata</taxon>
        <taxon>Craniata</taxon>
        <taxon>Vertebrata</taxon>
        <taxon>Euteleostomi</taxon>
        <taxon>Mammalia</taxon>
        <taxon>Eutheria</taxon>
        <taxon>Laurasiatheria</taxon>
        <taxon>Artiodactyla</taxon>
        <taxon>Ruminantia</taxon>
        <taxon>Pecora</taxon>
        <taxon>Cervidae</taxon>
        <taxon>Odocoileinae</taxon>
        <taxon>Rangifer</taxon>
    </lineage>
</organism>
<dbReference type="EMBL" id="OX596100">
    <property type="protein sequence ID" value="CAI9696028.1"/>
    <property type="molecule type" value="Genomic_DNA"/>
</dbReference>
<evidence type="ECO:0000313" key="1">
    <source>
        <dbReference type="EMBL" id="CAI9696028.1"/>
    </source>
</evidence>
<dbReference type="Proteomes" id="UP001162501">
    <property type="component" value="Chromosome 16"/>
</dbReference>